<feature type="compositionally biased region" description="Low complexity" evidence="1">
    <location>
        <begin position="64"/>
        <end position="75"/>
    </location>
</feature>
<reference evidence="2" key="1">
    <citation type="submission" date="2023-03" db="EMBL/GenBank/DDBJ databases">
        <title>Massive genome expansion in bonnet fungi (Mycena s.s.) driven by repeated elements and novel gene families across ecological guilds.</title>
        <authorList>
            <consortium name="Lawrence Berkeley National Laboratory"/>
            <person name="Harder C.B."/>
            <person name="Miyauchi S."/>
            <person name="Viragh M."/>
            <person name="Kuo A."/>
            <person name="Thoen E."/>
            <person name="Andreopoulos B."/>
            <person name="Lu D."/>
            <person name="Skrede I."/>
            <person name="Drula E."/>
            <person name="Henrissat B."/>
            <person name="Morin E."/>
            <person name="Kohler A."/>
            <person name="Barry K."/>
            <person name="LaButti K."/>
            <person name="Morin E."/>
            <person name="Salamov A."/>
            <person name="Lipzen A."/>
            <person name="Mereny Z."/>
            <person name="Hegedus B."/>
            <person name="Baldrian P."/>
            <person name="Stursova M."/>
            <person name="Weitz H."/>
            <person name="Taylor A."/>
            <person name="Grigoriev I.V."/>
            <person name="Nagy L.G."/>
            <person name="Martin F."/>
            <person name="Kauserud H."/>
        </authorList>
    </citation>
    <scope>NUCLEOTIDE SEQUENCE</scope>
    <source>
        <strain evidence="2">CBHHK002</strain>
    </source>
</reference>
<keyword evidence="3" id="KW-1185">Reference proteome</keyword>
<dbReference type="AlphaFoldDB" id="A0AAD7A9Q9"/>
<accession>A0AAD7A9Q9</accession>
<protein>
    <submittedName>
        <fullName evidence="2">Uncharacterized protein</fullName>
    </submittedName>
</protein>
<dbReference type="EMBL" id="JARIHO010000012">
    <property type="protein sequence ID" value="KAJ7352265.1"/>
    <property type="molecule type" value="Genomic_DNA"/>
</dbReference>
<feature type="region of interest" description="Disordered" evidence="1">
    <location>
        <begin position="62"/>
        <end position="116"/>
    </location>
</feature>
<evidence type="ECO:0000313" key="3">
    <source>
        <dbReference type="Proteomes" id="UP001218218"/>
    </source>
</evidence>
<evidence type="ECO:0000313" key="2">
    <source>
        <dbReference type="EMBL" id="KAJ7352265.1"/>
    </source>
</evidence>
<comment type="caution">
    <text evidence="2">The sequence shown here is derived from an EMBL/GenBank/DDBJ whole genome shotgun (WGS) entry which is preliminary data.</text>
</comment>
<evidence type="ECO:0000256" key="1">
    <source>
        <dbReference type="SAM" id="MobiDB-lite"/>
    </source>
</evidence>
<feature type="compositionally biased region" description="Low complexity" evidence="1">
    <location>
        <begin position="83"/>
        <end position="116"/>
    </location>
</feature>
<feature type="region of interest" description="Disordered" evidence="1">
    <location>
        <begin position="37"/>
        <end position="56"/>
    </location>
</feature>
<dbReference type="Proteomes" id="UP001218218">
    <property type="component" value="Unassembled WGS sequence"/>
</dbReference>
<proteinExistence type="predicted"/>
<organism evidence="2 3">
    <name type="scientific">Mycena albidolilacea</name>
    <dbReference type="NCBI Taxonomy" id="1033008"/>
    <lineage>
        <taxon>Eukaryota</taxon>
        <taxon>Fungi</taxon>
        <taxon>Dikarya</taxon>
        <taxon>Basidiomycota</taxon>
        <taxon>Agaricomycotina</taxon>
        <taxon>Agaricomycetes</taxon>
        <taxon>Agaricomycetidae</taxon>
        <taxon>Agaricales</taxon>
        <taxon>Marasmiineae</taxon>
        <taxon>Mycenaceae</taxon>
        <taxon>Mycena</taxon>
    </lineage>
</organism>
<gene>
    <name evidence="2" type="ORF">DFH08DRAFT_858399</name>
</gene>
<sequence length="165" mass="17682">MRHRTVLPPSNPLPCLQCPCNSNNISTSTSNITRNITNSSNSSIMPPTRHLRLSPPHRAHRRIPLLPSSCNSSSNTRLPPNCSTPLPSSRPRSSSTACARTSRSSATSATGSSTRCSSTTCACSRRSSARPRRLSGLCRRVCGGRGAGCSVVWCSVVGGERLWYI</sequence>
<name>A0AAD7A9Q9_9AGAR</name>